<dbReference type="InterPro" id="IPR005467">
    <property type="entry name" value="His_kinase_dom"/>
</dbReference>
<dbReference type="Pfam" id="PF00512">
    <property type="entry name" value="HisKA"/>
    <property type="match status" value="1"/>
</dbReference>
<evidence type="ECO:0000313" key="9">
    <source>
        <dbReference type="EMBL" id="CAB4686504.1"/>
    </source>
</evidence>
<protein>
    <recommendedName>
        <fullName evidence="2">histidine kinase</fullName>
        <ecNumber evidence="2">2.7.13.3</ecNumber>
    </recommendedName>
</protein>
<feature type="domain" description="Histidine kinase" evidence="8">
    <location>
        <begin position="172"/>
        <end position="384"/>
    </location>
</feature>
<dbReference type="GO" id="GO:0005886">
    <property type="term" value="C:plasma membrane"/>
    <property type="evidence" value="ECO:0007669"/>
    <property type="project" value="TreeGrafter"/>
</dbReference>
<dbReference type="GO" id="GO:0016036">
    <property type="term" value="P:cellular response to phosphate starvation"/>
    <property type="evidence" value="ECO:0007669"/>
    <property type="project" value="TreeGrafter"/>
</dbReference>
<dbReference type="EC" id="2.7.13.3" evidence="2"/>
<dbReference type="PANTHER" id="PTHR45453">
    <property type="entry name" value="PHOSPHATE REGULON SENSOR PROTEIN PHOR"/>
    <property type="match status" value="1"/>
</dbReference>
<evidence type="ECO:0000256" key="5">
    <source>
        <dbReference type="ARBA" id="ARBA00022777"/>
    </source>
</evidence>
<organism evidence="9">
    <name type="scientific">freshwater metagenome</name>
    <dbReference type="NCBI Taxonomy" id="449393"/>
    <lineage>
        <taxon>unclassified sequences</taxon>
        <taxon>metagenomes</taxon>
        <taxon>ecological metagenomes</taxon>
    </lineage>
</organism>
<accession>A0A6J6NP01</accession>
<dbReference type="GO" id="GO:0004721">
    <property type="term" value="F:phosphoprotein phosphatase activity"/>
    <property type="evidence" value="ECO:0007669"/>
    <property type="project" value="TreeGrafter"/>
</dbReference>
<dbReference type="InterPro" id="IPR050351">
    <property type="entry name" value="BphY/WalK/GraS-like"/>
</dbReference>
<evidence type="ECO:0000256" key="7">
    <source>
        <dbReference type="SAM" id="Phobius"/>
    </source>
</evidence>
<dbReference type="FunFam" id="1.10.287.130:FF:000001">
    <property type="entry name" value="Two-component sensor histidine kinase"/>
    <property type="match status" value="1"/>
</dbReference>
<dbReference type="PANTHER" id="PTHR45453:SF1">
    <property type="entry name" value="PHOSPHATE REGULON SENSOR PROTEIN PHOR"/>
    <property type="match status" value="1"/>
</dbReference>
<name>A0A6J6NP01_9ZZZZ</name>
<proteinExistence type="predicted"/>
<dbReference type="SMART" id="SM00388">
    <property type="entry name" value="HisKA"/>
    <property type="match status" value="1"/>
</dbReference>
<comment type="catalytic activity">
    <reaction evidence="1">
        <text>ATP + protein L-histidine = ADP + protein N-phospho-L-histidine.</text>
        <dbReference type="EC" id="2.7.13.3"/>
    </reaction>
</comment>
<sequence>MNNKTRQVLAIAIVTSLLSILIGGFAVWGSYRAEISMIDSHMNIVESDITNNPSDAITSALLSLDQNSFDFTLAFMTKDGSVTVLKESRNAILDGNEHLRTKEIRLQEGEVLIIAASLSEIDKSLNKNLFRLLIFIIFASALASYISISISRAGALALERSQREKMQEFLGDAAHELRTPLTVVKGYTELLEGKQLDSQHQDLAFTRLKSEIKRMESLIGDLLILAELGEHTGVDSELISLSELIHENIADFQALSPVHKMKINVEDEVLFIGSEKYMRRFIQNALTNIRIHTQADTPVQVSLVGGKHIHLVIEDGGQGLPKESYGEKVQGLKRFDRSRSRDTGGSGLGMSIMSAVIEWHKGELTLRQSQLGGLAIEVRLTSNV</sequence>
<keyword evidence="7" id="KW-0812">Transmembrane</keyword>
<feature type="transmembrane region" description="Helical" evidence="7">
    <location>
        <begin position="6"/>
        <end position="28"/>
    </location>
</feature>
<reference evidence="9" key="1">
    <citation type="submission" date="2020-05" db="EMBL/GenBank/DDBJ databases">
        <authorList>
            <person name="Chiriac C."/>
            <person name="Salcher M."/>
            <person name="Ghai R."/>
            <person name="Kavagutti S V."/>
        </authorList>
    </citation>
    <scope>NUCLEOTIDE SEQUENCE</scope>
</reference>
<dbReference type="SUPFAM" id="SSF55874">
    <property type="entry name" value="ATPase domain of HSP90 chaperone/DNA topoisomerase II/histidine kinase"/>
    <property type="match status" value="1"/>
</dbReference>
<dbReference type="InterPro" id="IPR036097">
    <property type="entry name" value="HisK_dim/P_sf"/>
</dbReference>
<evidence type="ECO:0000256" key="1">
    <source>
        <dbReference type="ARBA" id="ARBA00000085"/>
    </source>
</evidence>
<dbReference type="PROSITE" id="PS50109">
    <property type="entry name" value="HIS_KIN"/>
    <property type="match status" value="1"/>
</dbReference>
<keyword evidence="7" id="KW-1133">Transmembrane helix</keyword>
<dbReference type="InterPro" id="IPR003594">
    <property type="entry name" value="HATPase_dom"/>
</dbReference>
<evidence type="ECO:0000259" key="8">
    <source>
        <dbReference type="PROSITE" id="PS50109"/>
    </source>
</evidence>
<dbReference type="Gene3D" id="3.30.565.10">
    <property type="entry name" value="Histidine kinase-like ATPase, C-terminal domain"/>
    <property type="match status" value="1"/>
</dbReference>
<dbReference type="InterPro" id="IPR004358">
    <property type="entry name" value="Sig_transdc_His_kin-like_C"/>
</dbReference>
<keyword evidence="3" id="KW-0597">Phosphoprotein</keyword>
<keyword evidence="6" id="KW-0902">Two-component regulatory system</keyword>
<dbReference type="SUPFAM" id="SSF47384">
    <property type="entry name" value="Homodimeric domain of signal transducing histidine kinase"/>
    <property type="match status" value="1"/>
</dbReference>
<feature type="transmembrane region" description="Helical" evidence="7">
    <location>
        <begin position="129"/>
        <end position="148"/>
    </location>
</feature>
<keyword evidence="5" id="KW-0418">Kinase</keyword>
<evidence type="ECO:0000256" key="6">
    <source>
        <dbReference type="ARBA" id="ARBA00023012"/>
    </source>
</evidence>
<dbReference type="Gene3D" id="1.10.287.130">
    <property type="match status" value="1"/>
</dbReference>
<evidence type="ECO:0000256" key="2">
    <source>
        <dbReference type="ARBA" id="ARBA00012438"/>
    </source>
</evidence>
<dbReference type="InterPro" id="IPR003661">
    <property type="entry name" value="HisK_dim/P_dom"/>
</dbReference>
<dbReference type="InterPro" id="IPR036890">
    <property type="entry name" value="HATPase_C_sf"/>
</dbReference>
<keyword evidence="7" id="KW-0472">Membrane</keyword>
<dbReference type="GO" id="GO:0000155">
    <property type="term" value="F:phosphorelay sensor kinase activity"/>
    <property type="evidence" value="ECO:0007669"/>
    <property type="project" value="InterPro"/>
</dbReference>
<dbReference type="PRINTS" id="PR00344">
    <property type="entry name" value="BCTRLSENSOR"/>
</dbReference>
<gene>
    <name evidence="9" type="ORF">UFOPK2359_00996</name>
</gene>
<dbReference type="SMART" id="SM00387">
    <property type="entry name" value="HATPase_c"/>
    <property type="match status" value="1"/>
</dbReference>
<dbReference type="Pfam" id="PF02518">
    <property type="entry name" value="HATPase_c"/>
    <property type="match status" value="1"/>
</dbReference>
<dbReference type="CDD" id="cd00082">
    <property type="entry name" value="HisKA"/>
    <property type="match status" value="1"/>
</dbReference>
<dbReference type="AlphaFoldDB" id="A0A6J6NP01"/>
<evidence type="ECO:0000256" key="3">
    <source>
        <dbReference type="ARBA" id="ARBA00022553"/>
    </source>
</evidence>
<evidence type="ECO:0000256" key="4">
    <source>
        <dbReference type="ARBA" id="ARBA00022679"/>
    </source>
</evidence>
<dbReference type="EMBL" id="CAEZXG010000072">
    <property type="protein sequence ID" value="CAB4686504.1"/>
    <property type="molecule type" value="Genomic_DNA"/>
</dbReference>
<keyword evidence="4" id="KW-0808">Transferase</keyword>